<gene>
    <name evidence="1" type="ORF">SGLAD_v1c06270</name>
</gene>
<protein>
    <submittedName>
        <fullName evidence="1">Uncharacterized protein</fullName>
    </submittedName>
</protein>
<reference evidence="1 2" key="1">
    <citation type="submission" date="2019-03" db="EMBL/GenBank/DDBJ databases">
        <title>Complete genome sequence of Spiroplasma gladiatoris TG-1 (DSM 22552).</title>
        <authorList>
            <person name="Lin Y.-C."/>
            <person name="Chou L."/>
            <person name="Kuo C.-H."/>
        </authorList>
    </citation>
    <scope>NUCLEOTIDE SEQUENCE [LARGE SCALE GENOMIC DNA]</scope>
    <source>
        <strain evidence="1 2">TG-1</strain>
    </source>
</reference>
<dbReference type="AlphaFoldDB" id="A0A4P7AJI0"/>
<keyword evidence="2" id="KW-1185">Reference proteome</keyword>
<evidence type="ECO:0000313" key="1">
    <source>
        <dbReference type="EMBL" id="QBQ07826.1"/>
    </source>
</evidence>
<name>A0A4P7AJI0_9MOLU</name>
<dbReference type="Proteomes" id="UP000294309">
    <property type="component" value="Chromosome"/>
</dbReference>
<accession>A0A4P7AJI0</accession>
<sequence>MFYNYTMNYKVLLFGNGFDANIDATILKYNDEILKYFKNFNYEINFDETVESILFYSQNRKYDDIDFYNAKESIELSINFIKNSQFLKNKINIEEFFLNDLKKFIDDNISEKYKDIVIYFISFSYFKRVRFLKNDKIKSHFSKIKNDSIENDYNILGTTNFTDSIHYLYIILKKENMRFYVTLHSNSKFLINLEINGSPGINSNSPNPQVNLYEKKLQMIFLKKLNIMLQNLLKKIIKKTKLL</sequence>
<proteinExistence type="predicted"/>
<dbReference type="KEGG" id="sgq:SGLAD_v1c06270"/>
<dbReference type="EMBL" id="CP038013">
    <property type="protein sequence ID" value="QBQ07826.1"/>
    <property type="molecule type" value="Genomic_DNA"/>
</dbReference>
<organism evidence="1 2">
    <name type="scientific">Spiroplasma gladiatoris</name>
    <dbReference type="NCBI Taxonomy" id="2143"/>
    <lineage>
        <taxon>Bacteria</taxon>
        <taxon>Bacillati</taxon>
        <taxon>Mycoplasmatota</taxon>
        <taxon>Mollicutes</taxon>
        <taxon>Entomoplasmatales</taxon>
        <taxon>Spiroplasmataceae</taxon>
        <taxon>Spiroplasma</taxon>
    </lineage>
</organism>
<evidence type="ECO:0000313" key="2">
    <source>
        <dbReference type="Proteomes" id="UP000294309"/>
    </source>
</evidence>